<dbReference type="AlphaFoldDB" id="A0A0D0VRI9"/>
<reference evidence="1" key="1">
    <citation type="submission" date="2015-01" db="EMBL/GenBank/DDBJ databases">
        <title>The Genome Sequence of Cryptococcus gattii CA1280.</title>
        <authorList>
            <consortium name="The Broad Institute Genomics Platform"/>
            <person name="Cuomo C."/>
            <person name="Litvintseva A."/>
            <person name="Chen Y."/>
            <person name="Heitman J."/>
            <person name="Sun S."/>
            <person name="Springer D."/>
            <person name="Dromer F."/>
            <person name="Young S."/>
            <person name="Zeng Q."/>
            <person name="Gargeya S."/>
            <person name="Abouelleil A."/>
            <person name="Alvarado L."/>
            <person name="Chapman S.B."/>
            <person name="Gainer-Dewar J."/>
            <person name="Goldberg J."/>
            <person name="Griggs A."/>
            <person name="Gujja S."/>
            <person name="Hansen M."/>
            <person name="Howarth C."/>
            <person name="Imamovic A."/>
            <person name="Larimer J."/>
            <person name="Murphy C."/>
            <person name="Naylor J."/>
            <person name="Pearson M."/>
            <person name="Priest M."/>
            <person name="Roberts A."/>
            <person name="Saif S."/>
            <person name="Shea T."/>
            <person name="Sykes S."/>
            <person name="Wortman J."/>
            <person name="Nusbaum C."/>
            <person name="Birren B."/>
        </authorList>
    </citation>
    <scope>NUCLEOTIDE SEQUENCE [LARGE SCALE GENOMIC DNA]</scope>
    <source>
        <strain evidence="1">CA1280</strain>
    </source>
</reference>
<proteinExistence type="predicted"/>
<protein>
    <submittedName>
        <fullName evidence="1">Uncharacterized protein</fullName>
    </submittedName>
</protein>
<name>A0A0D0VRI9_CRYGA</name>
<dbReference type="EMBL" id="KN847979">
    <property type="protein sequence ID" value="KIR47930.1"/>
    <property type="molecule type" value="Genomic_DNA"/>
</dbReference>
<feature type="non-terminal residue" evidence="1">
    <location>
        <position position="62"/>
    </location>
</feature>
<dbReference type="HOGENOM" id="CLU_208797_0_0_1"/>
<gene>
    <name evidence="1" type="ORF">I312_03081</name>
</gene>
<dbReference type="OrthoDB" id="10318076at2759"/>
<evidence type="ECO:0000313" key="1">
    <source>
        <dbReference type="EMBL" id="KIR47930.1"/>
    </source>
</evidence>
<sequence>MAKDFDTFPGFTDFRSLKPLKQQHFQKSSTLEQGRVNALHFAYESHHYDQYNNTFFNMATEM</sequence>
<organism evidence="1">
    <name type="scientific">Cryptococcus bacillisporus CA1280</name>
    <dbReference type="NCBI Taxonomy" id="1296109"/>
    <lineage>
        <taxon>Eukaryota</taxon>
        <taxon>Fungi</taxon>
        <taxon>Dikarya</taxon>
        <taxon>Basidiomycota</taxon>
        <taxon>Agaricomycotina</taxon>
        <taxon>Tremellomycetes</taxon>
        <taxon>Tremellales</taxon>
        <taxon>Cryptococcaceae</taxon>
        <taxon>Cryptococcus</taxon>
        <taxon>Cryptococcus gattii species complex</taxon>
    </lineage>
</organism>
<accession>A0A0D0VRI9</accession>